<evidence type="ECO:0000313" key="2">
    <source>
        <dbReference type="Proteomes" id="UP000230132"/>
    </source>
</evidence>
<protein>
    <recommendedName>
        <fullName evidence="3">Nuclease associated modular domain-containing protein</fullName>
    </recommendedName>
</protein>
<comment type="caution">
    <text evidence="1">The sequence shown here is derived from an EMBL/GenBank/DDBJ whole genome shotgun (WGS) entry which is preliminary data.</text>
</comment>
<dbReference type="EMBL" id="PFAX01000009">
    <property type="protein sequence ID" value="PIR90682.1"/>
    <property type="molecule type" value="Genomic_DNA"/>
</dbReference>
<sequence>MKYGFYSDEKYKKRQSVITKENWKKGTFNFLYKREKRQCLREGCNKEFKVKMSDLKVYCGRACAAKVNNKKRGSFPEEVKQKISKALKGRPNIYKGIKKIVQVQIKCNNPKCQRVFLGEQWAHRRFCSNKCAMAVIGGKPTSPKASKGKGGVRSDVGPYFFYSRWEANIARLFNYLEIKWQYQPKTFNLGTQTYTPDFYLPEYDVYLEVKNFLWKYSRIRDSKFRKLYPNIILILLLKKEYLKIEEEYSKVIENWEYKNSPAQFQ</sequence>
<proteinExistence type="predicted"/>
<accession>A0A2H0UV21</accession>
<dbReference type="AlphaFoldDB" id="A0A2H0UV21"/>
<reference evidence="2" key="1">
    <citation type="submission" date="2017-09" db="EMBL/GenBank/DDBJ databases">
        <title>Depth-based differentiation of microbial function through sediment-hosted aquifers and enrichment of novel symbionts in the deep terrestrial subsurface.</title>
        <authorList>
            <person name="Probst A.J."/>
            <person name="Ladd B."/>
            <person name="Jarett J.K."/>
            <person name="Geller-Mcgrath D.E."/>
            <person name="Sieber C.M.K."/>
            <person name="Emerson J.B."/>
            <person name="Anantharaman K."/>
            <person name="Thomas B.C."/>
            <person name="Malmstrom R."/>
            <person name="Stieglmeier M."/>
            <person name="Klingl A."/>
            <person name="Woyke T."/>
            <person name="Ryan C.M."/>
            <person name="Banfield J.F."/>
        </authorList>
    </citation>
    <scope>NUCLEOTIDE SEQUENCE [LARGE SCALE GENOMIC DNA]</scope>
</reference>
<evidence type="ECO:0000313" key="1">
    <source>
        <dbReference type="EMBL" id="PIR90682.1"/>
    </source>
</evidence>
<organism evidence="1 2">
    <name type="scientific">bacterium (Candidatus Gribaldobacteria) CG10_big_fil_rev_8_21_14_0_10_37_21</name>
    <dbReference type="NCBI Taxonomy" id="2014275"/>
    <lineage>
        <taxon>Bacteria</taxon>
        <taxon>Candidatus Gribaldobacteria</taxon>
    </lineage>
</organism>
<evidence type="ECO:0008006" key="3">
    <source>
        <dbReference type="Google" id="ProtNLM"/>
    </source>
</evidence>
<name>A0A2H0UV21_9BACT</name>
<gene>
    <name evidence="1" type="ORF">COU05_00720</name>
</gene>
<dbReference type="Proteomes" id="UP000230132">
    <property type="component" value="Unassembled WGS sequence"/>
</dbReference>
<dbReference type="Gene3D" id="3.40.91.30">
    <property type="match status" value="1"/>
</dbReference>